<name>A0A561UD86_9ACTN</name>
<organism evidence="6 7">
    <name type="scientific">Kitasatospora viridis</name>
    <dbReference type="NCBI Taxonomy" id="281105"/>
    <lineage>
        <taxon>Bacteria</taxon>
        <taxon>Bacillati</taxon>
        <taxon>Actinomycetota</taxon>
        <taxon>Actinomycetes</taxon>
        <taxon>Kitasatosporales</taxon>
        <taxon>Streptomycetaceae</taxon>
        <taxon>Kitasatospora</taxon>
    </lineage>
</organism>
<dbReference type="InterPro" id="IPR004838">
    <property type="entry name" value="NHTrfase_class1_PyrdxlP-BS"/>
</dbReference>
<dbReference type="InterPro" id="IPR036518">
    <property type="entry name" value="CobE/GbiG_C_sf"/>
</dbReference>
<feature type="domain" description="Aminotransferase class I/classII large" evidence="4">
    <location>
        <begin position="143"/>
        <end position="461"/>
    </location>
</feature>
<dbReference type="InterPro" id="IPR015421">
    <property type="entry name" value="PyrdxlP-dep_Trfase_major"/>
</dbReference>
<dbReference type="RefSeq" id="WP_246213365.1">
    <property type="nucleotide sequence ID" value="NZ_BAAAMZ010000008.1"/>
</dbReference>
<dbReference type="PROSITE" id="PS00105">
    <property type="entry name" value="AA_TRANSFER_CLASS_1"/>
    <property type="match status" value="1"/>
</dbReference>
<dbReference type="GO" id="GO:0030170">
    <property type="term" value="F:pyridoxal phosphate binding"/>
    <property type="evidence" value="ECO:0007669"/>
    <property type="project" value="InterPro"/>
</dbReference>
<proteinExistence type="inferred from homology"/>
<evidence type="ECO:0000256" key="2">
    <source>
        <dbReference type="ARBA" id="ARBA00022898"/>
    </source>
</evidence>
<dbReference type="AlphaFoldDB" id="A0A561UD86"/>
<comment type="similarity">
    <text evidence="3">Belongs to the class-I pyridoxal-phosphate-dependent aminotransferase family.</text>
</comment>
<keyword evidence="3 6" id="KW-0032">Aminotransferase</keyword>
<dbReference type="Proteomes" id="UP000317940">
    <property type="component" value="Unassembled WGS sequence"/>
</dbReference>
<keyword evidence="3 6" id="KW-0808">Transferase</keyword>
<comment type="cofactor">
    <cofactor evidence="1 3">
        <name>pyridoxal 5'-phosphate</name>
        <dbReference type="ChEBI" id="CHEBI:597326"/>
    </cofactor>
</comment>
<dbReference type="Gene3D" id="3.40.640.10">
    <property type="entry name" value="Type I PLP-dependent aspartate aminotransferase-like (Major domain)"/>
    <property type="match status" value="1"/>
</dbReference>
<evidence type="ECO:0000256" key="3">
    <source>
        <dbReference type="RuleBase" id="RU000481"/>
    </source>
</evidence>
<dbReference type="Gene3D" id="3.90.1150.10">
    <property type="entry name" value="Aspartate Aminotransferase, domain 1"/>
    <property type="match status" value="1"/>
</dbReference>
<dbReference type="CDD" id="cd00609">
    <property type="entry name" value="AAT_like"/>
    <property type="match status" value="1"/>
</dbReference>
<dbReference type="InterPro" id="IPR015424">
    <property type="entry name" value="PyrdxlP-dep_Trfase"/>
</dbReference>
<dbReference type="GO" id="GO:0009236">
    <property type="term" value="P:cobalamin biosynthetic process"/>
    <property type="evidence" value="ECO:0007669"/>
    <property type="project" value="InterPro"/>
</dbReference>
<protein>
    <recommendedName>
        <fullName evidence="3">Aminotransferase</fullName>
        <ecNumber evidence="3">2.6.1.-</ecNumber>
    </recommendedName>
</protein>
<keyword evidence="7" id="KW-1185">Reference proteome</keyword>
<evidence type="ECO:0000259" key="4">
    <source>
        <dbReference type="Pfam" id="PF00155"/>
    </source>
</evidence>
<accession>A0A561UD86</accession>
<dbReference type="PANTHER" id="PTHR42885:SF1">
    <property type="entry name" value="THREONINE-PHOSPHATE DECARBOXYLASE"/>
    <property type="match status" value="1"/>
</dbReference>
<dbReference type="SUPFAM" id="SSF53383">
    <property type="entry name" value="PLP-dependent transferases"/>
    <property type="match status" value="1"/>
</dbReference>
<comment type="caution">
    <text evidence="6">The sequence shown here is derived from an EMBL/GenBank/DDBJ whole genome shotgun (WGS) entry which is preliminary data.</text>
</comment>
<dbReference type="SUPFAM" id="SSF159664">
    <property type="entry name" value="CobE/GbiG C-terminal domain-like"/>
    <property type="match status" value="1"/>
</dbReference>
<sequence>MSSENAVGVVVGVGASSGVAEQEVRELIAAALAEAELPVGTVRLLATVEARAGEPGLLGAARELGVPLVGHPAAALAAVPVPSPSGEVLDAVGTASVAEAAALLGGGELLVGKRKSARSTVAVATLPSHDLRHHGDAEVRDANLVDLAVNVRTGTPPQWLRSALADTLGELAAYPEQTTARAAVAARHRRPVEEVLLTSGAAEAFVLLARTLRPQHAVVVHPQFTEPEAALRDAGIPVHRVLLRAADGFRLTAGAVPEQADLVVIGNPTNPTSVLHPAAVLAELARPGRTLVVDEAFMDTVPGETESLASLSDLPGRVVVLRSLTKTWGLAGLRIGYVLGPAPLIAELGAAQPLWPVSTPALRAAELCSGERALTEAEAAAAELTAHRAHLLGALAGFPSLRVHGEPAASFVLIELPQADRVRDRLRAEGFAVRRGDTFPGLGPDWLRIAVRAPQTTDAFVAALRRVLGDTP</sequence>
<dbReference type="PANTHER" id="PTHR42885">
    <property type="entry name" value="HISTIDINOL-PHOSPHATE AMINOTRANSFERASE-RELATED"/>
    <property type="match status" value="1"/>
</dbReference>
<gene>
    <name evidence="6" type="ORF">FHX73_111114</name>
</gene>
<dbReference type="InterPro" id="IPR015422">
    <property type="entry name" value="PyrdxlP-dep_Trfase_small"/>
</dbReference>
<dbReference type="Pfam" id="PF01890">
    <property type="entry name" value="CbiG_C"/>
    <property type="match status" value="1"/>
</dbReference>
<dbReference type="EMBL" id="VIWT01000001">
    <property type="protein sequence ID" value="TWF97334.1"/>
    <property type="molecule type" value="Genomic_DNA"/>
</dbReference>
<evidence type="ECO:0000313" key="6">
    <source>
        <dbReference type="EMBL" id="TWF97334.1"/>
    </source>
</evidence>
<dbReference type="Gene3D" id="3.30.420.180">
    <property type="entry name" value="CobE/GbiG C-terminal domain"/>
    <property type="match status" value="1"/>
</dbReference>
<dbReference type="EC" id="2.6.1.-" evidence="3"/>
<evidence type="ECO:0000313" key="7">
    <source>
        <dbReference type="Proteomes" id="UP000317940"/>
    </source>
</evidence>
<evidence type="ECO:0000259" key="5">
    <source>
        <dbReference type="Pfam" id="PF01890"/>
    </source>
</evidence>
<evidence type="ECO:0000256" key="1">
    <source>
        <dbReference type="ARBA" id="ARBA00001933"/>
    </source>
</evidence>
<dbReference type="InterPro" id="IPR002750">
    <property type="entry name" value="CobE/GbiG_C"/>
</dbReference>
<feature type="domain" description="CobE/GbiG C-terminal" evidence="5">
    <location>
        <begin position="9"/>
        <end position="124"/>
    </location>
</feature>
<dbReference type="InterPro" id="IPR004839">
    <property type="entry name" value="Aminotransferase_I/II_large"/>
</dbReference>
<dbReference type="GO" id="GO:0008483">
    <property type="term" value="F:transaminase activity"/>
    <property type="evidence" value="ECO:0007669"/>
    <property type="project" value="UniProtKB-KW"/>
</dbReference>
<reference evidence="6 7" key="1">
    <citation type="submission" date="2019-06" db="EMBL/GenBank/DDBJ databases">
        <title>Sequencing the genomes of 1000 actinobacteria strains.</title>
        <authorList>
            <person name="Klenk H.-P."/>
        </authorList>
    </citation>
    <scope>NUCLEOTIDE SEQUENCE [LARGE SCALE GENOMIC DNA]</scope>
    <source>
        <strain evidence="6 7">DSM 44826</strain>
    </source>
</reference>
<keyword evidence="2" id="KW-0663">Pyridoxal phosphate</keyword>
<dbReference type="NCBIfam" id="NF005915">
    <property type="entry name" value="PRK07908.1"/>
    <property type="match status" value="1"/>
</dbReference>
<dbReference type="Pfam" id="PF00155">
    <property type="entry name" value="Aminotran_1_2"/>
    <property type="match status" value="1"/>
</dbReference>